<accession>A0A7U2I8J2</accession>
<reference evidence="2" key="1">
    <citation type="journal article" date="2021" name="BMC Genomics">
        <title>Chromosome-level genome assembly and manually-curated proteome of model necrotroph Parastagonospora nodorum Sn15 reveals a genome-wide trove of candidate effector homologs, and redundancy of virulence-related functions within an accessory chromosome.</title>
        <authorList>
            <person name="Bertazzoni S."/>
            <person name="Jones D.A.B."/>
            <person name="Phan H.T."/>
            <person name="Tan K.-C."/>
            <person name="Hane J.K."/>
        </authorList>
    </citation>
    <scope>NUCLEOTIDE SEQUENCE [LARGE SCALE GENOMIC DNA]</scope>
    <source>
        <strain evidence="2">SN15 / ATCC MYA-4574 / FGSC 10173)</strain>
    </source>
</reference>
<keyword evidence="2" id="KW-1185">Reference proteome</keyword>
<organism evidence="1 2">
    <name type="scientific">Phaeosphaeria nodorum (strain SN15 / ATCC MYA-4574 / FGSC 10173)</name>
    <name type="common">Glume blotch fungus</name>
    <name type="synonym">Parastagonospora nodorum</name>
    <dbReference type="NCBI Taxonomy" id="321614"/>
    <lineage>
        <taxon>Eukaryota</taxon>
        <taxon>Fungi</taxon>
        <taxon>Dikarya</taxon>
        <taxon>Ascomycota</taxon>
        <taxon>Pezizomycotina</taxon>
        <taxon>Dothideomycetes</taxon>
        <taxon>Pleosporomycetidae</taxon>
        <taxon>Pleosporales</taxon>
        <taxon>Pleosporineae</taxon>
        <taxon>Phaeosphaeriaceae</taxon>
        <taxon>Parastagonospora</taxon>
    </lineage>
</organism>
<name>A0A7U2I8J2_PHANO</name>
<protein>
    <submittedName>
        <fullName evidence="1">Uncharacterized protein</fullName>
    </submittedName>
</protein>
<dbReference type="VEuPathDB" id="FungiDB:JI435_421800"/>
<gene>
    <name evidence="1" type="ORF">JI435_421800</name>
</gene>
<dbReference type="EMBL" id="CP069039">
    <property type="protein sequence ID" value="QRD04833.1"/>
    <property type="molecule type" value="Genomic_DNA"/>
</dbReference>
<evidence type="ECO:0000313" key="1">
    <source>
        <dbReference type="EMBL" id="QRD04833.1"/>
    </source>
</evidence>
<evidence type="ECO:0000313" key="2">
    <source>
        <dbReference type="Proteomes" id="UP000663193"/>
    </source>
</evidence>
<dbReference type="Proteomes" id="UP000663193">
    <property type="component" value="Chromosome 17"/>
</dbReference>
<dbReference type="AlphaFoldDB" id="A0A7U2I8J2"/>
<proteinExistence type="predicted"/>
<sequence length="159" mass="18094">MSVHSISWLSEAPYRGRPKHHLVTQTNVWMPTSINKRRDVCRKSYRSRTGCPVNNALATAEVDVAVYRGSILRQSMRSSMQKVPSGKNPSSYFLSGHGIPESFLTTLSPVPMSLASVRDKATETSFRVEQHHIWSTQRCRDTRSYSNHTSHHTAIERRL</sequence>